<keyword evidence="1" id="KW-0472">Membrane</keyword>
<name>A0ABY8IVU8_9HYPH</name>
<feature type="transmembrane region" description="Helical" evidence="1">
    <location>
        <begin position="123"/>
        <end position="144"/>
    </location>
</feature>
<evidence type="ECO:0000313" key="2">
    <source>
        <dbReference type="EMBL" id="WFS26740.1"/>
    </source>
</evidence>
<keyword evidence="1" id="KW-1133">Transmembrane helix</keyword>
<gene>
    <name evidence="2" type="ORF">PR018_27575</name>
</gene>
<evidence type="ECO:0000256" key="1">
    <source>
        <dbReference type="SAM" id="Phobius"/>
    </source>
</evidence>
<sequence length="210" mass="22161">MKTNDLISLLAEDAPVRVRLGRRLALALAIGIVGSAVLLLSTIGMRADMADAIDTVRVAFKLLLTLTLAIIACVLVFRIGRPGASLTISRWLLLPLAALVVAVASELMVVPEVVWKSSMMGQHAAFCLIFIPVLSLVPLAGFMLALRHGAPESPRLAGAVAGLAAGGIAAAIYAWHCPDDSPLFVASWYMMAVTLVTGIGALLGNRLLRW</sequence>
<dbReference type="Pfam" id="PF06532">
    <property type="entry name" value="NrsF"/>
    <property type="match status" value="1"/>
</dbReference>
<keyword evidence="2" id="KW-0614">Plasmid</keyword>
<dbReference type="Proteomes" id="UP000318939">
    <property type="component" value="Plasmid unnamed2"/>
</dbReference>
<feature type="transmembrane region" description="Helical" evidence="1">
    <location>
        <begin position="58"/>
        <end position="79"/>
    </location>
</feature>
<keyword evidence="1" id="KW-0812">Transmembrane</keyword>
<keyword evidence="3" id="KW-1185">Reference proteome</keyword>
<accession>A0ABY8IVU8</accession>
<organism evidence="2 3">
    <name type="scientific">Rhizobium rhododendri</name>
    <dbReference type="NCBI Taxonomy" id="2506430"/>
    <lineage>
        <taxon>Bacteria</taxon>
        <taxon>Pseudomonadati</taxon>
        <taxon>Pseudomonadota</taxon>
        <taxon>Alphaproteobacteria</taxon>
        <taxon>Hyphomicrobiales</taxon>
        <taxon>Rhizobiaceae</taxon>
        <taxon>Rhizobium/Agrobacterium group</taxon>
        <taxon>Rhizobium</taxon>
    </lineage>
</organism>
<reference evidence="2" key="1">
    <citation type="journal article" date="2019" name="Phytopathology">
        <title>A Novel Group of Rhizobium tumorigenes-Like Agrobacteria Associated with Crown Gall Disease of Rhododendron and Blueberry.</title>
        <authorList>
            <person name="Kuzmanovic N."/>
            <person name="Behrens P."/>
            <person name="Idczak E."/>
            <person name="Wagner S."/>
            <person name="Gotz M."/>
            <person name="Sproer C."/>
            <person name="Bunk B."/>
            <person name="Overmann J."/>
            <person name="Smalla K."/>
        </authorList>
    </citation>
    <scope>NUCLEOTIDE SEQUENCE</scope>
    <source>
        <strain evidence="2">Rho-6.2</strain>
    </source>
</reference>
<protein>
    <submittedName>
        <fullName evidence="2">DUF1109 domain-containing protein</fullName>
    </submittedName>
</protein>
<evidence type="ECO:0000313" key="3">
    <source>
        <dbReference type="Proteomes" id="UP000318939"/>
    </source>
</evidence>
<feature type="transmembrane region" description="Helical" evidence="1">
    <location>
        <begin position="156"/>
        <end position="176"/>
    </location>
</feature>
<feature type="transmembrane region" description="Helical" evidence="1">
    <location>
        <begin position="91"/>
        <end position="111"/>
    </location>
</feature>
<dbReference type="RefSeq" id="WP_142829408.1">
    <property type="nucleotide sequence ID" value="NZ_CP117270.1"/>
</dbReference>
<geneLocation type="plasmid" evidence="2 3">
    <name>unnamed2</name>
</geneLocation>
<reference evidence="2" key="2">
    <citation type="journal article" date="2023" name="MicrobiologyOpen">
        <title>Genomics of the tumorigenes clade of the family Rhizobiaceae and description of Rhizobium rhododendri sp. nov.</title>
        <authorList>
            <person name="Kuzmanovic N."/>
            <person name="diCenzo G.C."/>
            <person name="Bunk B."/>
            <person name="Sproeer C."/>
            <person name="Fruehling A."/>
            <person name="Neumann-Schaal M."/>
            <person name="Overmann J."/>
            <person name="Smalla K."/>
        </authorList>
    </citation>
    <scope>NUCLEOTIDE SEQUENCE</scope>
    <source>
        <strain evidence="2">Rho-6.2</strain>
        <plasmid evidence="2">unnamed2</plasmid>
    </source>
</reference>
<feature type="transmembrane region" description="Helical" evidence="1">
    <location>
        <begin position="188"/>
        <end position="208"/>
    </location>
</feature>
<proteinExistence type="predicted"/>
<dbReference type="InterPro" id="IPR009495">
    <property type="entry name" value="NrsF"/>
</dbReference>
<dbReference type="EMBL" id="CP117270">
    <property type="protein sequence ID" value="WFS26740.1"/>
    <property type="molecule type" value="Genomic_DNA"/>
</dbReference>
<feature type="transmembrane region" description="Helical" evidence="1">
    <location>
        <begin position="24"/>
        <end position="46"/>
    </location>
</feature>